<comment type="caution">
    <text evidence="2">The sequence shown here is derived from an EMBL/GenBank/DDBJ whole genome shotgun (WGS) entry which is preliminary data.</text>
</comment>
<proteinExistence type="predicted"/>
<accession>A0ABX1PDG8</accession>
<reference evidence="2 3" key="1">
    <citation type="submission" date="2018-06" db="EMBL/GenBank/DDBJ databases">
        <title>Comparative genomics of Brasilonema spp. strains.</title>
        <authorList>
            <person name="Alvarenga D.O."/>
            <person name="Fiore M.F."/>
            <person name="Varani A.M."/>
        </authorList>
    </citation>
    <scope>NUCLEOTIDE SEQUENCE [LARGE SCALE GENOMIC DNA]</scope>
    <source>
        <strain evidence="2 3">SPC951</strain>
    </source>
</reference>
<feature type="compositionally biased region" description="Gly residues" evidence="1">
    <location>
        <begin position="178"/>
        <end position="187"/>
    </location>
</feature>
<dbReference type="EMBL" id="QMEB01000271">
    <property type="protein sequence ID" value="NMG22528.1"/>
    <property type="molecule type" value="Genomic_DNA"/>
</dbReference>
<evidence type="ECO:0000256" key="1">
    <source>
        <dbReference type="SAM" id="MobiDB-lite"/>
    </source>
</evidence>
<gene>
    <name evidence="2" type="ORF">DP116_25005</name>
</gene>
<dbReference type="Proteomes" id="UP000718564">
    <property type="component" value="Unassembled WGS sequence"/>
</dbReference>
<protein>
    <submittedName>
        <fullName evidence="2">Uncharacterized protein</fullName>
    </submittedName>
</protein>
<evidence type="ECO:0000313" key="3">
    <source>
        <dbReference type="Proteomes" id="UP000718564"/>
    </source>
</evidence>
<name>A0ABX1PDG8_9CYAN</name>
<organism evidence="2 3">
    <name type="scientific">Brasilonema bromeliae SPC951</name>
    <dbReference type="NCBI Taxonomy" id="385972"/>
    <lineage>
        <taxon>Bacteria</taxon>
        <taxon>Bacillati</taxon>
        <taxon>Cyanobacteriota</taxon>
        <taxon>Cyanophyceae</taxon>
        <taxon>Nostocales</taxon>
        <taxon>Scytonemataceae</taxon>
        <taxon>Brasilonema</taxon>
        <taxon>Bromeliae group (in: Brasilonema)</taxon>
    </lineage>
</organism>
<dbReference type="RefSeq" id="WP_169157724.1">
    <property type="nucleotide sequence ID" value="NZ_CAWPJE010000273.1"/>
</dbReference>
<keyword evidence="3" id="KW-1185">Reference proteome</keyword>
<feature type="compositionally biased region" description="Polar residues" evidence="1">
    <location>
        <begin position="161"/>
        <end position="171"/>
    </location>
</feature>
<evidence type="ECO:0000313" key="2">
    <source>
        <dbReference type="EMBL" id="NMG22528.1"/>
    </source>
</evidence>
<sequence length="187" mass="19846">MIKQDGKYRAKAVDVMLGESGVKGTPYVGVEFKVVEQGESLGETVKWSGWLSEKAGPSGKTVAERTIESLRACGWTGDDLGCFATGLHGLDANEVEIVVEMKPYDGPNDSHKGKSFPEVKWVNSLAGGRGLRKDDAMDAVKAARLGERFRGLALALKPAEQPSNDQLQGTSFPYGANAAGGGKGRAF</sequence>
<feature type="region of interest" description="Disordered" evidence="1">
    <location>
        <begin position="160"/>
        <end position="187"/>
    </location>
</feature>